<dbReference type="Gene3D" id="1.20.5.1030">
    <property type="entry name" value="Preprotein translocase secy subunit"/>
    <property type="match status" value="1"/>
</dbReference>
<dbReference type="PROSITE" id="PS01067">
    <property type="entry name" value="SECE_SEC61G"/>
    <property type="match status" value="1"/>
</dbReference>
<keyword evidence="6 9" id="KW-1133">Transmembrane helix</keyword>
<evidence type="ECO:0000256" key="1">
    <source>
        <dbReference type="ARBA" id="ARBA00004370"/>
    </source>
</evidence>
<dbReference type="GO" id="GO:0005886">
    <property type="term" value="C:plasma membrane"/>
    <property type="evidence" value="ECO:0007669"/>
    <property type="project" value="UniProtKB-SubCell"/>
</dbReference>
<evidence type="ECO:0000256" key="4">
    <source>
        <dbReference type="ARBA" id="ARBA00022692"/>
    </source>
</evidence>
<comment type="function">
    <text evidence="9">Essential subunit of the Sec protein translocation channel SecYEG. Clamps together the 2 halves of SecY. May contact the channel plug during translocation.</text>
</comment>
<evidence type="ECO:0000256" key="8">
    <source>
        <dbReference type="ARBA" id="ARBA00023136"/>
    </source>
</evidence>
<protein>
    <recommendedName>
        <fullName evidence="9">Protein translocase subunit SecE</fullName>
    </recommendedName>
</protein>
<reference evidence="10 11" key="1">
    <citation type="journal article" date="2016" name="Nat. Commun.">
        <title>Thousands of microbial genomes shed light on interconnected biogeochemical processes in an aquifer system.</title>
        <authorList>
            <person name="Anantharaman K."/>
            <person name="Brown C.T."/>
            <person name="Hug L.A."/>
            <person name="Sharon I."/>
            <person name="Castelle C.J."/>
            <person name="Probst A.J."/>
            <person name="Thomas B.C."/>
            <person name="Singh A."/>
            <person name="Wilkins M.J."/>
            <person name="Karaoz U."/>
            <person name="Brodie E.L."/>
            <person name="Williams K.H."/>
            <person name="Hubbard S.S."/>
            <person name="Banfield J.F."/>
        </authorList>
    </citation>
    <scope>NUCLEOTIDE SEQUENCE [LARGE SCALE GENOMIC DNA]</scope>
</reference>
<dbReference type="InterPro" id="IPR005807">
    <property type="entry name" value="SecE_bac"/>
</dbReference>
<sequence length="61" mass="7204">MEKLTQFLKEVRHELSKVIWPTKNQVIQYTIVVVAISLAVAIFLGLLDFIFEWLLNKFVIR</sequence>
<keyword evidence="8 9" id="KW-0472">Membrane</keyword>
<evidence type="ECO:0000256" key="2">
    <source>
        <dbReference type="ARBA" id="ARBA00022448"/>
    </source>
</evidence>
<dbReference type="NCBIfam" id="TIGR00964">
    <property type="entry name" value="secE_bact"/>
    <property type="match status" value="1"/>
</dbReference>
<proteinExistence type="inferred from homology"/>
<name>A0A1F8FMU8_9BACT</name>
<keyword evidence="4 9" id="KW-0812">Transmembrane</keyword>
<evidence type="ECO:0000256" key="5">
    <source>
        <dbReference type="ARBA" id="ARBA00022927"/>
    </source>
</evidence>
<dbReference type="GO" id="GO:0009306">
    <property type="term" value="P:protein secretion"/>
    <property type="evidence" value="ECO:0007669"/>
    <property type="project" value="UniProtKB-UniRule"/>
</dbReference>
<evidence type="ECO:0000256" key="3">
    <source>
        <dbReference type="ARBA" id="ARBA00022475"/>
    </source>
</evidence>
<dbReference type="PANTHER" id="PTHR33910:SF1">
    <property type="entry name" value="PROTEIN TRANSLOCASE SUBUNIT SECE"/>
    <property type="match status" value="1"/>
</dbReference>
<keyword evidence="2 9" id="KW-0813">Transport</keyword>
<keyword evidence="7 9" id="KW-0811">Translocation</keyword>
<evidence type="ECO:0000256" key="9">
    <source>
        <dbReference type="HAMAP-Rule" id="MF_00422"/>
    </source>
</evidence>
<dbReference type="HAMAP" id="MF_00422">
    <property type="entry name" value="SecE"/>
    <property type="match status" value="1"/>
</dbReference>
<accession>A0A1F8FMU8</accession>
<comment type="subcellular location">
    <subcellularLocation>
        <location evidence="9">Cell membrane</location>
        <topology evidence="9">Single-pass membrane protein</topology>
    </subcellularLocation>
    <subcellularLocation>
        <location evidence="1">Membrane</location>
    </subcellularLocation>
</comment>
<dbReference type="PANTHER" id="PTHR33910">
    <property type="entry name" value="PROTEIN TRANSLOCASE SUBUNIT SECE"/>
    <property type="match status" value="1"/>
</dbReference>
<dbReference type="AlphaFoldDB" id="A0A1F8FMU8"/>
<dbReference type="InterPro" id="IPR038379">
    <property type="entry name" value="SecE_sf"/>
</dbReference>
<evidence type="ECO:0000256" key="7">
    <source>
        <dbReference type="ARBA" id="ARBA00023010"/>
    </source>
</evidence>
<evidence type="ECO:0000313" key="10">
    <source>
        <dbReference type="EMBL" id="OGN13848.1"/>
    </source>
</evidence>
<dbReference type="GO" id="GO:0006605">
    <property type="term" value="P:protein targeting"/>
    <property type="evidence" value="ECO:0007669"/>
    <property type="project" value="UniProtKB-UniRule"/>
</dbReference>
<feature type="transmembrane region" description="Helical" evidence="9">
    <location>
        <begin position="26"/>
        <end position="51"/>
    </location>
</feature>
<evidence type="ECO:0000256" key="6">
    <source>
        <dbReference type="ARBA" id="ARBA00022989"/>
    </source>
</evidence>
<gene>
    <name evidence="9" type="primary">secE</name>
    <name evidence="10" type="ORF">A3J47_02480</name>
</gene>
<keyword evidence="3 9" id="KW-1003">Cell membrane</keyword>
<dbReference type="Proteomes" id="UP000176581">
    <property type="component" value="Unassembled WGS sequence"/>
</dbReference>
<evidence type="ECO:0000313" key="11">
    <source>
        <dbReference type="Proteomes" id="UP000176581"/>
    </source>
</evidence>
<dbReference type="InterPro" id="IPR001901">
    <property type="entry name" value="Translocase_SecE/Sec61-g"/>
</dbReference>
<dbReference type="EMBL" id="MGJV01000034">
    <property type="protein sequence ID" value="OGN13848.1"/>
    <property type="molecule type" value="Genomic_DNA"/>
</dbReference>
<comment type="similarity">
    <text evidence="9">Belongs to the SecE/SEC61-gamma family.</text>
</comment>
<dbReference type="GO" id="GO:0043952">
    <property type="term" value="P:protein transport by the Sec complex"/>
    <property type="evidence" value="ECO:0007669"/>
    <property type="project" value="UniProtKB-UniRule"/>
</dbReference>
<dbReference type="GO" id="GO:0008320">
    <property type="term" value="F:protein transmembrane transporter activity"/>
    <property type="evidence" value="ECO:0007669"/>
    <property type="project" value="UniProtKB-UniRule"/>
</dbReference>
<organism evidence="10 11">
    <name type="scientific">Candidatus Yanofskybacteria bacterium RIFCSPHIGHO2_02_FULL_43_22</name>
    <dbReference type="NCBI Taxonomy" id="1802681"/>
    <lineage>
        <taxon>Bacteria</taxon>
        <taxon>Candidatus Yanofskyibacteriota</taxon>
    </lineage>
</organism>
<keyword evidence="5 9" id="KW-0653">Protein transport</keyword>
<comment type="caution">
    <text evidence="10">The sequence shown here is derived from an EMBL/GenBank/DDBJ whole genome shotgun (WGS) entry which is preliminary data.</text>
</comment>
<dbReference type="GO" id="GO:0065002">
    <property type="term" value="P:intracellular protein transmembrane transport"/>
    <property type="evidence" value="ECO:0007669"/>
    <property type="project" value="UniProtKB-UniRule"/>
</dbReference>
<comment type="subunit">
    <text evidence="9">Component of the Sec protein translocase complex. Heterotrimer consisting of SecY, SecE and SecG subunits. The heterotrimers can form oligomers, although 1 heterotrimer is thought to be able to translocate proteins. Interacts with the ribosome. Interacts with SecDF, and other proteins may be involved. Interacts with SecA.</text>
</comment>
<dbReference type="Pfam" id="PF00584">
    <property type="entry name" value="SecE"/>
    <property type="match status" value="1"/>
</dbReference>